<keyword evidence="4" id="KW-1185">Reference proteome</keyword>
<name>A0A1Z3HR00_9CYAN</name>
<evidence type="ECO:0000259" key="2">
    <source>
        <dbReference type="Pfam" id="PF13699"/>
    </source>
</evidence>
<dbReference type="OrthoDB" id="292792at2"/>
<evidence type="ECO:0000313" key="3">
    <source>
        <dbReference type="EMBL" id="ASC72733.1"/>
    </source>
</evidence>
<protein>
    <recommendedName>
        <fullName evidence="2">eCIS core domain-containing protein</fullName>
    </recommendedName>
</protein>
<sequence>MGTFAQKSRATQQITSAKPAIKPTISSRIQRHELPPQCHRPHPGALQTKLTIDQPGDIYEQEADRVANQVIRMPDPKLQRTCACGGGCPQCQAQRPEQKPMRLQLRRLQSNNEEQISALPIVHEVLRSPGQPLDAHTRSFMEPRFGHDFSQVRVHTDAKAAESAQAINAQGYTVGQHVVLDNDRLSSGSGRARFLMAHELAHVVQQGGALARHGDHRIEPAAQGSSHRIQRQSPSPPTSERVWGLPVTHSMCGCRQQVRDGINWANTAAATYAACDVPANPTNVDVEACFDAAHPGTTVAGSTSASGTITLPPPSADPCQRIDDKATFVHETMHARHTNDIARAQGSAFFREWKRLAGVPNRLDTLRATFPAEVAAFEAQWQDGHDWAQDEVNSYRWERRFLQAALAALNRICP</sequence>
<gene>
    <name evidence="3" type="ORF">XM38_036910</name>
</gene>
<proteinExistence type="predicted"/>
<evidence type="ECO:0000313" key="4">
    <source>
        <dbReference type="Proteomes" id="UP000191901"/>
    </source>
</evidence>
<feature type="compositionally biased region" description="Polar residues" evidence="1">
    <location>
        <begin position="223"/>
        <end position="233"/>
    </location>
</feature>
<dbReference type="AlphaFoldDB" id="A0A1Z3HR00"/>
<dbReference type="EMBL" id="CP021983">
    <property type="protein sequence ID" value="ASC72733.1"/>
    <property type="molecule type" value="Genomic_DNA"/>
</dbReference>
<feature type="compositionally biased region" description="Polar residues" evidence="1">
    <location>
        <begin position="1"/>
        <end position="16"/>
    </location>
</feature>
<reference evidence="3 4" key="1">
    <citation type="journal article" date="2016" name="Biochim. Biophys. Acta">
        <title>Characterization of red-shifted phycobilisomes isolated from the chlorophyll f-containing cyanobacterium Halomicronema hongdechloris.</title>
        <authorList>
            <person name="Li Y."/>
            <person name="Lin Y."/>
            <person name="Garvey C.J."/>
            <person name="Birch D."/>
            <person name="Corkery R.W."/>
            <person name="Loughlin P.C."/>
            <person name="Scheer H."/>
            <person name="Willows R.D."/>
            <person name="Chen M."/>
        </authorList>
    </citation>
    <scope>NUCLEOTIDE SEQUENCE [LARGE SCALE GENOMIC DNA]</scope>
    <source>
        <strain evidence="3 4">C2206</strain>
    </source>
</reference>
<feature type="region of interest" description="Disordered" evidence="1">
    <location>
        <begin position="1"/>
        <end position="22"/>
    </location>
</feature>
<evidence type="ECO:0000256" key="1">
    <source>
        <dbReference type="SAM" id="MobiDB-lite"/>
    </source>
</evidence>
<dbReference type="RefSeq" id="WP_088430564.1">
    <property type="nucleotide sequence ID" value="NZ_CP021983.2"/>
</dbReference>
<organism evidence="3 4">
    <name type="scientific">Halomicronema hongdechloris C2206</name>
    <dbReference type="NCBI Taxonomy" id="1641165"/>
    <lineage>
        <taxon>Bacteria</taxon>
        <taxon>Bacillati</taxon>
        <taxon>Cyanobacteriota</taxon>
        <taxon>Cyanophyceae</taxon>
        <taxon>Nodosilineales</taxon>
        <taxon>Nodosilineaceae</taxon>
        <taxon>Halomicronema</taxon>
    </lineage>
</organism>
<feature type="domain" description="eCIS core" evidence="2">
    <location>
        <begin position="132"/>
        <end position="208"/>
    </location>
</feature>
<accession>A0A1Z3HR00</accession>
<dbReference type="Proteomes" id="UP000191901">
    <property type="component" value="Chromosome"/>
</dbReference>
<dbReference type="Pfam" id="PF13699">
    <property type="entry name" value="eCIS_core"/>
    <property type="match status" value="1"/>
</dbReference>
<feature type="region of interest" description="Disordered" evidence="1">
    <location>
        <begin position="219"/>
        <end position="242"/>
    </location>
</feature>
<dbReference type="InterPro" id="IPR025295">
    <property type="entry name" value="eCIS_core_dom"/>
</dbReference>
<dbReference type="KEGG" id="hhg:XM38_036910"/>